<dbReference type="EMBL" id="BAABWH010000004">
    <property type="protein sequence ID" value="GAA6145777.1"/>
    <property type="molecule type" value="Genomic_DNA"/>
</dbReference>
<dbReference type="SUPFAM" id="SSF144091">
    <property type="entry name" value="Rhomboid-like"/>
    <property type="match status" value="1"/>
</dbReference>
<organism evidence="9 10">
    <name type="scientific">Thalassolituus maritimus</name>
    <dbReference type="NCBI Taxonomy" id="484498"/>
    <lineage>
        <taxon>Bacteria</taxon>
        <taxon>Pseudomonadati</taxon>
        <taxon>Pseudomonadota</taxon>
        <taxon>Gammaproteobacteria</taxon>
        <taxon>Oceanospirillales</taxon>
        <taxon>Oceanospirillaceae</taxon>
        <taxon>Thalassolituus</taxon>
    </lineage>
</organism>
<evidence type="ECO:0000313" key="10">
    <source>
        <dbReference type="Proteomes" id="UP001481413"/>
    </source>
</evidence>
<dbReference type="Pfam" id="PF01694">
    <property type="entry name" value="Rhomboid"/>
    <property type="match status" value="1"/>
</dbReference>
<keyword evidence="10" id="KW-1185">Reference proteome</keyword>
<dbReference type="Gene3D" id="1.20.1540.10">
    <property type="entry name" value="Rhomboid-like"/>
    <property type="match status" value="1"/>
</dbReference>
<dbReference type="InterPro" id="IPR035952">
    <property type="entry name" value="Rhomboid-like_sf"/>
</dbReference>
<protein>
    <recommendedName>
        <fullName evidence="8">Peptidase S54 rhomboid domain-containing protein</fullName>
    </recommendedName>
</protein>
<comment type="similarity">
    <text evidence="2">Belongs to the peptidase S54 family.</text>
</comment>
<feature type="transmembrane region" description="Helical" evidence="7">
    <location>
        <begin position="237"/>
        <end position="260"/>
    </location>
</feature>
<evidence type="ECO:0000313" key="9">
    <source>
        <dbReference type="EMBL" id="GAA6145777.1"/>
    </source>
</evidence>
<feature type="domain" description="Peptidase S54 rhomboid" evidence="8">
    <location>
        <begin position="147"/>
        <end position="291"/>
    </location>
</feature>
<evidence type="ECO:0000256" key="6">
    <source>
        <dbReference type="ARBA" id="ARBA00023136"/>
    </source>
</evidence>
<evidence type="ECO:0000259" key="8">
    <source>
        <dbReference type="Pfam" id="PF01694"/>
    </source>
</evidence>
<keyword evidence="3 7" id="KW-0812">Transmembrane</keyword>
<feature type="transmembrane region" description="Helical" evidence="7">
    <location>
        <begin position="275"/>
        <end position="297"/>
    </location>
</feature>
<feature type="transmembrane region" description="Helical" evidence="7">
    <location>
        <begin position="12"/>
        <end position="33"/>
    </location>
</feature>
<evidence type="ECO:0000256" key="5">
    <source>
        <dbReference type="ARBA" id="ARBA00022989"/>
    </source>
</evidence>
<evidence type="ECO:0000256" key="4">
    <source>
        <dbReference type="ARBA" id="ARBA00022801"/>
    </source>
</evidence>
<dbReference type="InterPro" id="IPR050925">
    <property type="entry name" value="Rhomboid_protease_S54"/>
</dbReference>
<dbReference type="PANTHER" id="PTHR43731:SF14">
    <property type="entry name" value="PRESENILIN-ASSOCIATED RHOMBOID-LIKE PROTEIN, MITOCHONDRIAL"/>
    <property type="match status" value="1"/>
</dbReference>
<evidence type="ECO:0000256" key="7">
    <source>
        <dbReference type="SAM" id="Phobius"/>
    </source>
</evidence>
<keyword evidence="4" id="KW-0378">Hydrolase</keyword>
<feature type="transmembrane region" description="Helical" evidence="7">
    <location>
        <begin position="212"/>
        <end position="230"/>
    </location>
</feature>
<dbReference type="Proteomes" id="UP001481413">
    <property type="component" value="Unassembled WGS sequence"/>
</dbReference>
<feature type="transmembrane region" description="Helical" evidence="7">
    <location>
        <begin position="169"/>
        <end position="192"/>
    </location>
</feature>
<dbReference type="PANTHER" id="PTHR43731">
    <property type="entry name" value="RHOMBOID PROTEASE"/>
    <property type="match status" value="1"/>
</dbReference>
<proteinExistence type="inferred from homology"/>
<keyword evidence="5 7" id="KW-1133">Transmembrane helix</keyword>
<dbReference type="RefSeq" id="WP_353294857.1">
    <property type="nucleotide sequence ID" value="NZ_BAABWH010000004.1"/>
</dbReference>
<name>A0ABQ0A0D0_9GAMM</name>
<comment type="subcellular location">
    <subcellularLocation>
        <location evidence="1">Membrane</location>
        <topology evidence="1">Multi-pass membrane protein</topology>
    </subcellularLocation>
</comment>
<accession>A0ABQ0A0D0</accession>
<dbReference type="InterPro" id="IPR022764">
    <property type="entry name" value="Peptidase_S54_rhomboid_dom"/>
</dbReference>
<evidence type="ECO:0000256" key="1">
    <source>
        <dbReference type="ARBA" id="ARBA00004141"/>
    </source>
</evidence>
<comment type="caution">
    <text evidence="9">The sequence shown here is derived from an EMBL/GenBank/DDBJ whole genome shotgun (WGS) entry which is preliminary data.</text>
</comment>
<reference evidence="9 10" key="1">
    <citation type="submission" date="2024-04" db="EMBL/GenBank/DDBJ databases">
        <title>Draft genome sequence of Thalassolituus maritimus NBRC 116585.</title>
        <authorList>
            <person name="Miyakawa T."/>
            <person name="Kusuya Y."/>
            <person name="Miura T."/>
        </authorList>
    </citation>
    <scope>NUCLEOTIDE SEQUENCE [LARGE SCALE GENOMIC DNA]</scope>
    <source>
        <strain evidence="9 10">5NW40-0001</strain>
    </source>
</reference>
<evidence type="ECO:0000256" key="3">
    <source>
        <dbReference type="ARBA" id="ARBA00022692"/>
    </source>
</evidence>
<gene>
    <name evidence="9" type="ORF">NBRC116585_18950</name>
</gene>
<evidence type="ECO:0000256" key="2">
    <source>
        <dbReference type="ARBA" id="ARBA00009045"/>
    </source>
</evidence>
<keyword evidence="6 7" id="KW-0472">Membrane</keyword>
<sequence length="483" mass="55696">MIILPVERRLNWNHPPLVLLGIIVLNVLIFFMYQSGDSARYMSALEAYNEADFLDTEWPHYQTYLQQEGETELREELQEYYEDGDLYPVLAHLVSDREFYHYLEREGPSLFYPSFYYDWVESRADINRQLESISSIRFGLKPNDLSVIDLLAYQFLHGDFLHLLGNMMFLMICGFVVEAALGHLPFLGLYLLSGVVAGLAHAAMDFSSEQPLVGASGSLSAVMAMYLMIYRWQKIRFFYWFYLIVGYFRAPAIILLPVYIGKELIDFYTDTESNVAFMAHAGGFVAGAISLGVLAYWRPSILKLEYIDTPDDDSEQGRQQLAGIYDALEKYRFDTALQRTEQALNEQGDNFELLNIRQNILKLTKNKTWLKSLERILAFEDVTEKERQQQYLIWRESRSYAKHIDSTILAAAAINFSYLDDLTTSEELFALLQRRNIEDGTLQRVANYLAKAFSRKNMMEKQQAYIALASAPETDQISGARLV</sequence>